<dbReference type="EMBL" id="AQQX01000001">
    <property type="protein sequence ID" value="KGM50676.1"/>
    <property type="molecule type" value="Genomic_DNA"/>
</dbReference>
<evidence type="ECO:0000313" key="2">
    <source>
        <dbReference type="EMBL" id="KGM50676.1"/>
    </source>
</evidence>
<evidence type="ECO:0000313" key="3">
    <source>
        <dbReference type="Proteomes" id="UP000030004"/>
    </source>
</evidence>
<keyword evidence="1" id="KW-1133">Transmembrane helix</keyword>
<reference evidence="2 3" key="1">
    <citation type="journal article" date="2015" name="Antonie Van Leeuwenhoek">
        <title>Pseudooceanicola atlanticus gen. nov. sp. nov., isolated from surface seawater of the Atlantic Ocean and reclassification of Oceanicola batsensis, Oceanicola marinus, Oceanicola nitratireducens, Oceanicola nanhaiensis, Oceanicola antarcticus and Oceanicola flagellatus, as Pseudooceanicola batsensis comb. nov., Pseudooceanicola marinus comb. nov., Pseudooceanicola nitratireducens comb. nov., Pseudooceanicola nanhaiensis comb. nov., Pseudooceanicola antarcticus comb. nov., and Pseudooceanicola flagellatus comb. nov.</title>
        <authorList>
            <person name="Lai Q."/>
            <person name="Li G."/>
            <person name="Liu X."/>
            <person name="Du Y."/>
            <person name="Sun F."/>
            <person name="Shao Z."/>
        </authorList>
    </citation>
    <scope>NUCLEOTIDE SEQUENCE [LARGE SCALE GENOMIC DNA]</scope>
    <source>
        <strain evidence="2 3">22II-s11g</strain>
    </source>
</reference>
<dbReference type="RefSeq" id="WP_043745298.1">
    <property type="nucleotide sequence ID" value="NZ_AQQX01000001.1"/>
</dbReference>
<sequence length="63" mass="7215">MIIPKGWRTIAFNVFCVFLVPILNLPEVAAILPEGWQPFYALFIAIVNMQLRRVTTTPLGRKE</sequence>
<dbReference type="Proteomes" id="UP000030004">
    <property type="component" value="Unassembled WGS sequence"/>
</dbReference>
<evidence type="ECO:0000256" key="1">
    <source>
        <dbReference type="SAM" id="Phobius"/>
    </source>
</evidence>
<feature type="transmembrane region" description="Helical" evidence="1">
    <location>
        <begin position="12"/>
        <end position="32"/>
    </location>
</feature>
<dbReference type="AlphaFoldDB" id="A0A0A0EI82"/>
<proteinExistence type="predicted"/>
<protein>
    <submittedName>
        <fullName evidence="2">Uncharacterized protein</fullName>
    </submittedName>
</protein>
<name>A0A0A0EI82_9RHOB</name>
<organism evidence="2 3">
    <name type="scientific">Pseudooceanicola atlanticus</name>
    <dbReference type="NCBI Taxonomy" id="1461694"/>
    <lineage>
        <taxon>Bacteria</taxon>
        <taxon>Pseudomonadati</taxon>
        <taxon>Pseudomonadota</taxon>
        <taxon>Alphaproteobacteria</taxon>
        <taxon>Rhodobacterales</taxon>
        <taxon>Paracoccaceae</taxon>
        <taxon>Pseudooceanicola</taxon>
    </lineage>
</organism>
<gene>
    <name evidence="2" type="ORF">ATO9_04185</name>
</gene>
<dbReference type="OrthoDB" id="9996794at2"/>
<comment type="caution">
    <text evidence="2">The sequence shown here is derived from an EMBL/GenBank/DDBJ whole genome shotgun (WGS) entry which is preliminary data.</text>
</comment>
<keyword evidence="1" id="KW-0472">Membrane</keyword>
<keyword evidence="1" id="KW-0812">Transmembrane</keyword>
<keyword evidence="3" id="KW-1185">Reference proteome</keyword>
<accession>A0A0A0EI82</accession>